<name>A0A8V5GXJ0_MELUD</name>
<evidence type="ECO:0000256" key="3">
    <source>
        <dbReference type="ARBA" id="ARBA00023136"/>
    </source>
</evidence>
<organism evidence="5 6">
    <name type="scientific">Melopsittacus undulatus</name>
    <name type="common">Budgerigar</name>
    <name type="synonym">Psittacus undulatus</name>
    <dbReference type="NCBI Taxonomy" id="13146"/>
    <lineage>
        <taxon>Eukaryota</taxon>
        <taxon>Metazoa</taxon>
        <taxon>Chordata</taxon>
        <taxon>Craniata</taxon>
        <taxon>Vertebrata</taxon>
        <taxon>Euteleostomi</taxon>
        <taxon>Archelosauria</taxon>
        <taxon>Archosauria</taxon>
        <taxon>Dinosauria</taxon>
        <taxon>Saurischia</taxon>
        <taxon>Theropoda</taxon>
        <taxon>Coelurosauria</taxon>
        <taxon>Aves</taxon>
        <taxon>Neognathae</taxon>
        <taxon>Neoaves</taxon>
        <taxon>Telluraves</taxon>
        <taxon>Australaves</taxon>
        <taxon>Psittaciformes</taxon>
        <taxon>Psittaculidae</taxon>
        <taxon>Melopsittacus</taxon>
    </lineage>
</organism>
<keyword evidence="6" id="KW-1185">Reference proteome</keyword>
<dbReference type="AlphaFoldDB" id="A0A8V5GXJ0"/>
<dbReference type="InterPro" id="IPR015631">
    <property type="entry name" value="CD2/SLAM_rcpt"/>
</dbReference>
<dbReference type="Gene3D" id="2.60.40.10">
    <property type="entry name" value="Immunoglobulins"/>
    <property type="match status" value="2"/>
</dbReference>
<evidence type="ECO:0000256" key="4">
    <source>
        <dbReference type="ARBA" id="ARBA00023180"/>
    </source>
</evidence>
<dbReference type="Proteomes" id="UP000694405">
    <property type="component" value="Chromosome 20"/>
</dbReference>
<dbReference type="Ensembl" id="ENSMUNT00000029960.1">
    <property type="protein sequence ID" value="ENSMUNP00000026569.1"/>
    <property type="gene ID" value="ENSMUNG00000019815.1"/>
</dbReference>
<keyword evidence="2" id="KW-0732">Signal</keyword>
<evidence type="ECO:0000256" key="1">
    <source>
        <dbReference type="ARBA" id="ARBA00004370"/>
    </source>
</evidence>
<reference evidence="5" key="3">
    <citation type="submission" date="2025-09" db="UniProtKB">
        <authorList>
            <consortium name="Ensembl"/>
        </authorList>
    </citation>
    <scope>IDENTIFICATION</scope>
</reference>
<keyword evidence="4" id="KW-0325">Glycoprotein</keyword>
<dbReference type="PANTHER" id="PTHR12080">
    <property type="entry name" value="SIGNALING LYMPHOCYTIC ACTIVATION MOLECULE"/>
    <property type="match status" value="1"/>
</dbReference>
<evidence type="ECO:0000256" key="2">
    <source>
        <dbReference type="ARBA" id="ARBA00022729"/>
    </source>
</evidence>
<reference evidence="5" key="2">
    <citation type="submission" date="2025-08" db="UniProtKB">
        <authorList>
            <consortium name="Ensembl"/>
        </authorList>
    </citation>
    <scope>IDENTIFICATION</scope>
</reference>
<dbReference type="InterPro" id="IPR007110">
    <property type="entry name" value="Ig-like_dom"/>
</dbReference>
<dbReference type="InterPro" id="IPR013783">
    <property type="entry name" value="Ig-like_fold"/>
</dbReference>
<accession>A0A8V5GXJ0</accession>
<dbReference type="PROSITE" id="PS50835">
    <property type="entry name" value="IG_LIKE"/>
    <property type="match status" value="1"/>
</dbReference>
<evidence type="ECO:0000313" key="5">
    <source>
        <dbReference type="Ensembl" id="ENSMUNP00000026569.1"/>
    </source>
</evidence>
<proteinExistence type="predicted"/>
<keyword evidence="3" id="KW-0472">Membrane</keyword>
<sequence length="225" mass="24844">MLRIPPALRELTLRFGAAVWKRDTEDPQRKLILLKYTGGNYTNYVQDRTRFHELDFSLEILNTSRQDQQLYEYTVSEGPEEKVCHWISQAQQLPLPSLSPEPVSDPSIQILSWVLANGTCSITLNCTAERGDSISYSWGTSGPCSHNSSLLHLTFPLHNSSISCSCTTSNPVSSRSIAFNSSQCSHKQAEQGGLLGKGDAEMRGSRGIWGLFLSPPCPKAPCTPV</sequence>
<evidence type="ECO:0000313" key="6">
    <source>
        <dbReference type="Proteomes" id="UP000694405"/>
    </source>
</evidence>
<dbReference type="GO" id="GO:0016020">
    <property type="term" value="C:membrane"/>
    <property type="evidence" value="ECO:0007669"/>
    <property type="project" value="UniProtKB-SubCell"/>
</dbReference>
<protein>
    <submittedName>
        <fullName evidence="5">Uncharacterized protein</fullName>
    </submittedName>
</protein>
<dbReference type="PANTHER" id="PTHR12080:SF55">
    <property type="entry name" value="LYMPHOCYTE FUNCTION-ASSOCIATED ANTIGEN 3"/>
    <property type="match status" value="1"/>
</dbReference>
<comment type="subcellular location">
    <subcellularLocation>
        <location evidence="1">Membrane</location>
    </subcellularLocation>
</comment>
<reference evidence="5" key="1">
    <citation type="submission" date="2020-03" db="EMBL/GenBank/DDBJ databases">
        <title>Melopsittacus undulatus (budgerigar) genome, bMelUnd1, maternal haplotype with Z.</title>
        <authorList>
            <person name="Gedman G."/>
            <person name="Mountcastle J."/>
            <person name="Haase B."/>
            <person name="Formenti G."/>
            <person name="Wright T."/>
            <person name="Apodaca J."/>
            <person name="Pelan S."/>
            <person name="Chow W."/>
            <person name="Rhie A."/>
            <person name="Howe K."/>
            <person name="Fedrigo O."/>
            <person name="Jarvis E.D."/>
        </authorList>
    </citation>
    <scope>NUCLEOTIDE SEQUENCE [LARGE SCALE GENOMIC DNA]</scope>
</reference>